<dbReference type="GO" id="GO:0004803">
    <property type="term" value="F:transposase activity"/>
    <property type="evidence" value="ECO:0007669"/>
    <property type="project" value="InterPro"/>
</dbReference>
<dbReference type="PANTHER" id="PTHR33055:SF13">
    <property type="entry name" value="TRANSPOSASE"/>
    <property type="match status" value="1"/>
</dbReference>
<dbReference type="AlphaFoldDB" id="A0A1B6VFY4"/>
<accession>A0A1B6VFY4</accession>
<gene>
    <name evidence="2" type="ORF">A0123_03252</name>
</gene>
<dbReference type="GO" id="GO:0006313">
    <property type="term" value="P:DNA transposition"/>
    <property type="evidence" value="ECO:0007669"/>
    <property type="project" value="InterPro"/>
</dbReference>
<dbReference type="EMBL" id="LUTU01000021">
    <property type="protein sequence ID" value="OAJ66125.1"/>
    <property type="molecule type" value="Genomic_DNA"/>
</dbReference>
<reference evidence="2 3" key="1">
    <citation type="submission" date="2016-03" db="EMBL/GenBank/DDBJ databases">
        <title>Draft genome sequence of Gluconobacter cerinus strain CECT 9110.</title>
        <authorList>
            <person name="Sainz F."/>
            <person name="Mas A."/>
            <person name="Torija M.J."/>
        </authorList>
    </citation>
    <scope>NUCLEOTIDE SEQUENCE [LARGE SCALE GENOMIC DNA]</scope>
    <source>
        <strain evidence="2 3">CECT 9110</strain>
    </source>
</reference>
<dbReference type="InterPro" id="IPR003346">
    <property type="entry name" value="Transposase_20"/>
</dbReference>
<dbReference type="GO" id="GO:0003677">
    <property type="term" value="F:DNA binding"/>
    <property type="evidence" value="ECO:0007669"/>
    <property type="project" value="InterPro"/>
</dbReference>
<dbReference type="InterPro" id="IPR047650">
    <property type="entry name" value="Transpos_IS110"/>
</dbReference>
<dbReference type="PATRIC" id="fig|38307.3.peg.3400"/>
<evidence type="ECO:0000259" key="1">
    <source>
        <dbReference type="Pfam" id="PF02371"/>
    </source>
</evidence>
<dbReference type="RefSeq" id="WP_064275593.1">
    <property type="nucleotide sequence ID" value="NZ_LUTU01000021.1"/>
</dbReference>
<organism evidence="2 3">
    <name type="scientific">Gluconobacter cerinus</name>
    <dbReference type="NCBI Taxonomy" id="38307"/>
    <lineage>
        <taxon>Bacteria</taxon>
        <taxon>Pseudomonadati</taxon>
        <taxon>Pseudomonadota</taxon>
        <taxon>Alphaproteobacteria</taxon>
        <taxon>Acetobacterales</taxon>
        <taxon>Acetobacteraceae</taxon>
        <taxon>Gluconobacter</taxon>
    </lineage>
</organism>
<evidence type="ECO:0000313" key="3">
    <source>
        <dbReference type="Proteomes" id="UP000077786"/>
    </source>
</evidence>
<proteinExistence type="predicted"/>
<sequence>MAFAVQLPPAQIKVFALSMGKRAKSDQINAELIARFLALRLEVGRTPPDEKLQLLRSIPDIGLVSVAMLLAEMPELGRMTATEAAAMTGLAPMAHDSGAMRGKRVISGGRRSLRHVLFQAGLAVACHNPVLKVVAKRMKQRGKPHKLVIVGIARRLITITNAVLKTGLPWRVSSAA</sequence>
<evidence type="ECO:0000313" key="2">
    <source>
        <dbReference type="EMBL" id="OAJ66125.1"/>
    </source>
</evidence>
<dbReference type="Proteomes" id="UP000077786">
    <property type="component" value="Unassembled WGS sequence"/>
</dbReference>
<dbReference type="Pfam" id="PF02371">
    <property type="entry name" value="Transposase_20"/>
    <property type="match status" value="1"/>
</dbReference>
<comment type="caution">
    <text evidence="2">The sequence shown here is derived from an EMBL/GenBank/DDBJ whole genome shotgun (WGS) entry which is preliminary data.</text>
</comment>
<name>A0A1B6VFY4_9PROT</name>
<protein>
    <submittedName>
        <fullName evidence="2">Transposase</fullName>
    </submittedName>
</protein>
<dbReference type="PANTHER" id="PTHR33055">
    <property type="entry name" value="TRANSPOSASE FOR INSERTION SEQUENCE ELEMENT IS1111A"/>
    <property type="match status" value="1"/>
</dbReference>
<feature type="domain" description="Transposase IS116/IS110/IS902 C-terminal" evidence="1">
    <location>
        <begin position="53"/>
        <end position="132"/>
    </location>
</feature>